<dbReference type="Proteomes" id="UP000596660">
    <property type="component" value="Unplaced"/>
</dbReference>
<dbReference type="Pfam" id="PF23247">
    <property type="entry name" value="LRR_RPS2"/>
    <property type="match status" value="1"/>
</dbReference>
<evidence type="ECO:0000259" key="4">
    <source>
        <dbReference type="Pfam" id="PF00931"/>
    </source>
</evidence>
<dbReference type="InterPro" id="IPR050905">
    <property type="entry name" value="Plant_NBS-LRR"/>
</dbReference>
<keyword evidence="7" id="KW-1185">Reference proteome</keyword>
<dbReference type="Pfam" id="PF00931">
    <property type="entry name" value="NB-ARC"/>
    <property type="match status" value="1"/>
</dbReference>
<evidence type="ECO:0000313" key="7">
    <source>
        <dbReference type="Proteomes" id="UP000596660"/>
    </source>
</evidence>
<sequence>MASTILQILITPITELAKLLVVPLKNEVGYLVKFRRNIEDLRSKTTELEITRETARCTTDAARRRGEATTQDMEQWLRKTELIMNDVHKLLGGLREEDKGKFNFCSTNLSSHYSSSKRAAKLLKDVNELKGSLQQIPVSQPAPPPSIEMMPRGDFEAFESTKVAMGKIIEALKHDDNQIIGVYGMGGVGKTSFIKEVAKYAKITGMFDEVVIATVSRNPVMLKIQREIAEGLGLQLKEETEHVRSLRLAERLKQERRTFIILDDVWERLDLSWVGISSGKDRSNCKIAITTRNLDVCSEMYCNVSIIVEPLSQQDSWELFKKFAGDVVESPDLNSVAKEVAKECGGLPIALVTLGRVLRNKEPRFWDDAVYELRQSRPLNIKGMHEKVFSYYDVCVEDLLRYGIGDRLFSDDLTLDQARNRVHSIISNLKASCLLLSGKNEECVKMHDVFRDLAILISSGNDYSFMVKAGSGLKEWPCNLNLQYVMRMSLINNEFNMLREQEEYPELILLLLQNNTSLKAISDDFFVGMKALQVLDLSNMPSLVALPTSLSFLTNLKTLCVENNNLKDGSALGELKSIEILSLRKSSFDRFPEEIKRLTKLRLVDLSESQFDEIPANVFPSLVRLEELYMGGSYSGWEIKETTSKRKATLAEVLSLDHLNTLHIDVGNLACLVEEIINRQPRLNKFHIHVGDKFDWRSTYAKSMCFNIAAHFGVPKPFMNWLESFLQMTEQLSVVNWKNLSSLEELPLECFQPLKHLHIQKCHFQTFLSSTLFERFQGLQELQIFSCLKLDTVFLSNNIVPESNVLPRLTNIHVRVAPCLTALWRGVAPSTSFQSLKHVKVEECKLVKILFPLAIAKMLNQLQYLEISNCDVMEAVIGYIEDHEIQMGTSSGQLNNTCTGIEYTHTIFPQLQSLKLQHLKNIRSLTQPWFLLVFPTLEHLTVLSCPCLKLPIGPEGLQRLIEVRAERKWFDELEFENNETKISLQKCFTDTNSSTQ</sequence>
<dbReference type="PANTHER" id="PTHR33463">
    <property type="entry name" value="NB-ARC DOMAIN-CONTAINING PROTEIN-RELATED"/>
    <property type="match status" value="1"/>
</dbReference>
<keyword evidence="2" id="KW-0611">Plant defense</keyword>
<dbReference type="InterPro" id="IPR001611">
    <property type="entry name" value="Leu-rich_rpt"/>
</dbReference>
<dbReference type="InterPro" id="IPR032675">
    <property type="entry name" value="LRR_dom_sf"/>
</dbReference>
<keyword evidence="3" id="KW-0547">Nucleotide-binding</keyword>
<dbReference type="GO" id="GO:0006952">
    <property type="term" value="P:defense response"/>
    <property type="evidence" value="ECO:0007669"/>
    <property type="project" value="UniProtKB-KW"/>
</dbReference>
<protein>
    <recommendedName>
        <fullName evidence="8">AAA+ ATPase domain-containing protein</fullName>
    </recommendedName>
</protein>
<name>A0A803MYP4_CHEQI</name>
<proteinExistence type="inferred from homology"/>
<dbReference type="EnsemblPlants" id="AUR62037324-RA">
    <property type="protein sequence ID" value="AUR62037324-RA:cds"/>
    <property type="gene ID" value="AUR62037324"/>
</dbReference>
<dbReference type="PRINTS" id="PR00364">
    <property type="entry name" value="DISEASERSIST"/>
</dbReference>
<dbReference type="Gene3D" id="3.80.10.10">
    <property type="entry name" value="Ribonuclease Inhibitor"/>
    <property type="match status" value="2"/>
</dbReference>
<dbReference type="OMA" id="ENEMRIY"/>
<dbReference type="GO" id="GO:0005524">
    <property type="term" value="F:ATP binding"/>
    <property type="evidence" value="ECO:0007669"/>
    <property type="project" value="UniProtKB-KW"/>
</dbReference>
<feature type="domain" description="NB-ARC" evidence="4">
    <location>
        <begin position="164"/>
        <end position="325"/>
    </location>
</feature>
<dbReference type="InterPro" id="IPR002182">
    <property type="entry name" value="NB-ARC"/>
</dbReference>
<dbReference type="InterPro" id="IPR027417">
    <property type="entry name" value="P-loop_NTPase"/>
</dbReference>
<evidence type="ECO:0000256" key="2">
    <source>
        <dbReference type="ARBA" id="ARBA00022821"/>
    </source>
</evidence>
<dbReference type="InterPro" id="IPR042197">
    <property type="entry name" value="Apaf_helical"/>
</dbReference>
<dbReference type="PANTHER" id="PTHR33463:SF198">
    <property type="entry name" value="RPP4C3"/>
    <property type="match status" value="1"/>
</dbReference>
<dbReference type="Gramene" id="AUR62037324-RA">
    <property type="protein sequence ID" value="AUR62037324-RA:cds"/>
    <property type="gene ID" value="AUR62037324"/>
</dbReference>
<dbReference type="Pfam" id="PF13855">
    <property type="entry name" value="LRR_8"/>
    <property type="match status" value="1"/>
</dbReference>
<comment type="similarity">
    <text evidence="1">Belongs to the disease resistance NB-LRR family.</text>
</comment>
<dbReference type="Gene3D" id="1.10.8.430">
    <property type="entry name" value="Helical domain of apoptotic protease-activating factors"/>
    <property type="match status" value="1"/>
</dbReference>
<dbReference type="SUPFAM" id="SSF52540">
    <property type="entry name" value="P-loop containing nucleoside triphosphate hydrolases"/>
    <property type="match status" value="1"/>
</dbReference>
<evidence type="ECO:0008006" key="8">
    <source>
        <dbReference type="Google" id="ProtNLM"/>
    </source>
</evidence>
<feature type="domain" description="Disease resistance protein At4g27190-like leucine-rich repeats" evidence="5">
    <location>
        <begin position="744"/>
        <end position="871"/>
    </location>
</feature>
<dbReference type="SUPFAM" id="SSF52058">
    <property type="entry name" value="L domain-like"/>
    <property type="match status" value="1"/>
</dbReference>
<dbReference type="Gene3D" id="3.40.50.300">
    <property type="entry name" value="P-loop containing nucleotide triphosphate hydrolases"/>
    <property type="match status" value="1"/>
</dbReference>
<organism evidence="6 7">
    <name type="scientific">Chenopodium quinoa</name>
    <name type="common">Quinoa</name>
    <dbReference type="NCBI Taxonomy" id="63459"/>
    <lineage>
        <taxon>Eukaryota</taxon>
        <taxon>Viridiplantae</taxon>
        <taxon>Streptophyta</taxon>
        <taxon>Embryophyta</taxon>
        <taxon>Tracheophyta</taxon>
        <taxon>Spermatophyta</taxon>
        <taxon>Magnoliopsida</taxon>
        <taxon>eudicotyledons</taxon>
        <taxon>Gunneridae</taxon>
        <taxon>Pentapetalae</taxon>
        <taxon>Caryophyllales</taxon>
        <taxon>Chenopodiaceae</taxon>
        <taxon>Chenopodioideae</taxon>
        <taxon>Atripliceae</taxon>
        <taxon>Chenopodium</taxon>
    </lineage>
</organism>
<reference evidence="6" key="1">
    <citation type="journal article" date="2017" name="Nature">
        <title>The genome of Chenopodium quinoa.</title>
        <authorList>
            <person name="Jarvis D.E."/>
            <person name="Ho Y.S."/>
            <person name="Lightfoot D.J."/>
            <person name="Schmoeckel S.M."/>
            <person name="Li B."/>
            <person name="Borm T.J.A."/>
            <person name="Ohyanagi H."/>
            <person name="Mineta K."/>
            <person name="Michell C.T."/>
            <person name="Saber N."/>
            <person name="Kharbatia N.M."/>
            <person name="Rupper R.R."/>
            <person name="Sharp A.R."/>
            <person name="Dally N."/>
            <person name="Boughton B.A."/>
            <person name="Woo Y.H."/>
            <person name="Gao G."/>
            <person name="Schijlen E.G.W.M."/>
            <person name="Guo X."/>
            <person name="Momin A.A."/>
            <person name="Negrao S."/>
            <person name="Al-Babili S."/>
            <person name="Gehring C."/>
            <person name="Roessner U."/>
            <person name="Jung C."/>
            <person name="Murphy K."/>
            <person name="Arold S.T."/>
            <person name="Gojobori T."/>
            <person name="van der Linden C.G."/>
            <person name="van Loo E.N."/>
            <person name="Jellen E.N."/>
            <person name="Maughan P.J."/>
            <person name="Tester M."/>
        </authorList>
    </citation>
    <scope>NUCLEOTIDE SEQUENCE [LARGE SCALE GENOMIC DNA]</scope>
    <source>
        <strain evidence="6">cv. PI 614886</strain>
    </source>
</reference>
<evidence type="ECO:0000313" key="6">
    <source>
        <dbReference type="EnsemblPlants" id="AUR62037324-RA:cds"/>
    </source>
</evidence>
<dbReference type="AlphaFoldDB" id="A0A803MYP4"/>
<reference evidence="6" key="2">
    <citation type="submission" date="2021-03" db="UniProtKB">
        <authorList>
            <consortium name="EnsemblPlants"/>
        </authorList>
    </citation>
    <scope>IDENTIFICATION</scope>
</reference>
<evidence type="ECO:0000259" key="5">
    <source>
        <dbReference type="Pfam" id="PF23247"/>
    </source>
</evidence>
<dbReference type="InterPro" id="IPR057135">
    <property type="entry name" value="At4g27190-like_LRR"/>
</dbReference>
<keyword evidence="3" id="KW-0067">ATP-binding</keyword>
<dbReference type="FunFam" id="3.40.50.300:FF:001091">
    <property type="entry name" value="Probable disease resistance protein At1g61300"/>
    <property type="match status" value="1"/>
</dbReference>
<accession>A0A803MYP4</accession>
<evidence type="ECO:0000256" key="1">
    <source>
        <dbReference type="ARBA" id="ARBA00008894"/>
    </source>
</evidence>
<evidence type="ECO:0000256" key="3">
    <source>
        <dbReference type="ARBA" id="ARBA00022840"/>
    </source>
</evidence>
<dbReference type="GO" id="GO:0043531">
    <property type="term" value="F:ADP binding"/>
    <property type="evidence" value="ECO:0007669"/>
    <property type="project" value="InterPro"/>
</dbReference>